<dbReference type="PROSITE" id="PS50893">
    <property type="entry name" value="ABC_TRANSPORTER_2"/>
    <property type="match status" value="1"/>
</dbReference>
<dbReference type="STRING" id="596151.DesfrDRAFT_2380"/>
<dbReference type="PANTHER" id="PTHR46743">
    <property type="entry name" value="TEICHOIC ACIDS EXPORT ATP-BINDING PROTEIN TAGH"/>
    <property type="match status" value="1"/>
</dbReference>
<evidence type="ECO:0000313" key="6">
    <source>
        <dbReference type="EMBL" id="EFL50804.1"/>
    </source>
</evidence>
<dbReference type="CDD" id="cd03220">
    <property type="entry name" value="ABC_KpsT_Wzt"/>
    <property type="match status" value="1"/>
</dbReference>
<dbReference type="InterPro" id="IPR003593">
    <property type="entry name" value="AAA+_ATPase"/>
</dbReference>
<dbReference type="EMBL" id="AECZ01000015">
    <property type="protein sequence ID" value="EFL50804.1"/>
    <property type="molecule type" value="Genomic_DNA"/>
</dbReference>
<dbReference type="eggNOG" id="COG1134">
    <property type="taxonomic scope" value="Bacteria"/>
</dbReference>
<dbReference type="GO" id="GO:0016887">
    <property type="term" value="F:ATP hydrolysis activity"/>
    <property type="evidence" value="ECO:0007669"/>
    <property type="project" value="InterPro"/>
</dbReference>
<evidence type="ECO:0000256" key="3">
    <source>
        <dbReference type="ARBA" id="ARBA00022741"/>
    </source>
</evidence>
<reference evidence="6 7" key="1">
    <citation type="submission" date="2010-08" db="EMBL/GenBank/DDBJ databases">
        <title>The draft genome of Desulfovibrio fructosovorans JJ.</title>
        <authorList>
            <consortium name="US DOE Joint Genome Institute (JGI-PGF)"/>
            <person name="Lucas S."/>
            <person name="Copeland A."/>
            <person name="Lapidus A."/>
            <person name="Cheng J.-F."/>
            <person name="Bruce D."/>
            <person name="Goodwin L."/>
            <person name="Pitluck S."/>
            <person name="Land M.L."/>
            <person name="Hauser L."/>
            <person name="Chang Y.-J."/>
            <person name="Jeffries C."/>
            <person name="Wall J.D."/>
            <person name="Stahl D.A."/>
            <person name="Arkin A.P."/>
            <person name="Dehal P."/>
            <person name="Stolyar S.M."/>
            <person name="Hazen T.C."/>
            <person name="Woyke T.J."/>
        </authorList>
    </citation>
    <scope>NUCLEOTIDE SEQUENCE [LARGE SCALE GENOMIC DNA]</scope>
    <source>
        <strain evidence="6 7">JJ</strain>
    </source>
</reference>
<dbReference type="InterPro" id="IPR027417">
    <property type="entry name" value="P-loop_NTPase"/>
</dbReference>
<keyword evidence="3" id="KW-0547">Nucleotide-binding</keyword>
<dbReference type="InterPro" id="IPR015860">
    <property type="entry name" value="ABC_transpr_TagH-like"/>
</dbReference>
<comment type="similarity">
    <text evidence="1">Belongs to the ABC transporter superfamily.</text>
</comment>
<evidence type="ECO:0000256" key="1">
    <source>
        <dbReference type="ARBA" id="ARBA00005417"/>
    </source>
</evidence>
<keyword evidence="7" id="KW-1185">Reference proteome</keyword>
<keyword evidence="4" id="KW-0067">ATP-binding</keyword>
<evidence type="ECO:0000256" key="2">
    <source>
        <dbReference type="ARBA" id="ARBA00022448"/>
    </source>
</evidence>
<comment type="caution">
    <text evidence="6">The sequence shown here is derived from an EMBL/GenBank/DDBJ whole genome shotgun (WGS) entry which is preliminary data.</text>
</comment>
<evidence type="ECO:0000259" key="5">
    <source>
        <dbReference type="PROSITE" id="PS50893"/>
    </source>
</evidence>
<protein>
    <submittedName>
        <fullName evidence="6">ABC transporter related protein</fullName>
    </submittedName>
</protein>
<evidence type="ECO:0000256" key="4">
    <source>
        <dbReference type="ARBA" id="ARBA00022840"/>
    </source>
</evidence>
<proteinExistence type="inferred from homology"/>
<dbReference type="GO" id="GO:0016020">
    <property type="term" value="C:membrane"/>
    <property type="evidence" value="ECO:0007669"/>
    <property type="project" value="InterPro"/>
</dbReference>
<dbReference type="GO" id="GO:0005524">
    <property type="term" value="F:ATP binding"/>
    <property type="evidence" value="ECO:0007669"/>
    <property type="project" value="UniProtKB-KW"/>
</dbReference>
<accession>E1JXN1</accession>
<name>E1JXN1_SOLFR</name>
<dbReference type="GO" id="GO:0140359">
    <property type="term" value="F:ABC-type transporter activity"/>
    <property type="evidence" value="ECO:0007669"/>
    <property type="project" value="InterPro"/>
</dbReference>
<dbReference type="InterPro" id="IPR029439">
    <property type="entry name" value="Wzt_C"/>
</dbReference>
<dbReference type="InterPro" id="IPR003439">
    <property type="entry name" value="ABC_transporter-like_ATP-bd"/>
</dbReference>
<dbReference type="PANTHER" id="PTHR46743:SF2">
    <property type="entry name" value="TEICHOIC ACIDS EXPORT ATP-BINDING PROTEIN TAGH"/>
    <property type="match status" value="1"/>
</dbReference>
<dbReference type="SUPFAM" id="SSF52540">
    <property type="entry name" value="P-loop containing nucleoside triphosphate hydrolases"/>
    <property type="match status" value="1"/>
</dbReference>
<dbReference type="RefSeq" id="WP_005994133.1">
    <property type="nucleotide sequence ID" value="NZ_AECZ01000015.1"/>
</dbReference>
<dbReference type="CDD" id="cd10147">
    <property type="entry name" value="Wzt_C-like"/>
    <property type="match status" value="1"/>
</dbReference>
<evidence type="ECO:0000313" key="7">
    <source>
        <dbReference type="Proteomes" id="UP000006250"/>
    </source>
</evidence>
<dbReference type="InterPro" id="IPR050683">
    <property type="entry name" value="Bact_Polysacc_Export_ATP-bd"/>
</dbReference>
<dbReference type="Gene3D" id="3.40.50.300">
    <property type="entry name" value="P-loop containing nucleotide triphosphate hydrolases"/>
    <property type="match status" value="1"/>
</dbReference>
<sequence length="412" mass="45463">MKPIISVENLGKRFRIMKGARSSRLNPEPPSLFRRGPKMNWEDFWALNDVSFDVIPGERLGIIGRNGAGKSTLLKLLSRISVPTTGRITLRGRVASLLEVGTGFHPELTGRENIFLNGGVLGMSRKEIVRKFDEIVDFSGVEEFLDVPVKRYSSGMYVRLGFAVAAHLEPDILIVDEVLAVGDMDFQKKCLGKMEEVSTEQGRSVLFVSHNMNMMTTLCQRGLLMDSGKCVFNGNMSEAVLRYRGGFGDQSRADFTDADGLGDATAKPLSIRLSTKNGASAISFDREESIHLHMEYEVMQFVDGPIVPRIDLITSSGETVFISSMPGLTRSEQGRFVAECIIPGKLLNVGQFSVDFLLQSFGGTGRIVHFVVVAPLAFVVTERIFESNDRYGFGGALSGCVRPDCRWSQTRI</sequence>
<gene>
    <name evidence="6" type="ORF">DesfrDRAFT_2380</name>
</gene>
<dbReference type="Proteomes" id="UP000006250">
    <property type="component" value="Unassembled WGS sequence"/>
</dbReference>
<dbReference type="SMART" id="SM00382">
    <property type="entry name" value="AAA"/>
    <property type="match status" value="1"/>
</dbReference>
<feature type="domain" description="ABC transporter" evidence="5">
    <location>
        <begin position="27"/>
        <end position="252"/>
    </location>
</feature>
<dbReference type="Pfam" id="PF00005">
    <property type="entry name" value="ABC_tran"/>
    <property type="match status" value="1"/>
</dbReference>
<organism evidence="6 7">
    <name type="scientific">Solidesulfovibrio fructosivorans JJ]</name>
    <dbReference type="NCBI Taxonomy" id="596151"/>
    <lineage>
        <taxon>Bacteria</taxon>
        <taxon>Pseudomonadati</taxon>
        <taxon>Thermodesulfobacteriota</taxon>
        <taxon>Desulfovibrionia</taxon>
        <taxon>Desulfovibrionales</taxon>
        <taxon>Desulfovibrionaceae</taxon>
        <taxon>Solidesulfovibrio</taxon>
    </lineage>
</organism>
<dbReference type="AlphaFoldDB" id="E1JXN1"/>
<keyword evidence="2" id="KW-0813">Transport</keyword>